<dbReference type="GO" id="GO:0005886">
    <property type="term" value="C:plasma membrane"/>
    <property type="evidence" value="ECO:0007669"/>
    <property type="project" value="TreeGrafter"/>
</dbReference>
<evidence type="ECO:0000259" key="9">
    <source>
        <dbReference type="Pfam" id="PF01545"/>
    </source>
</evidence>
<dbReference type="OrthoDB" id="9806522at2"/>
<sequence>MTEHHQLNLRAAKASVFAAMALIVIKIAALVKTDALSIAASLVDSGLDLMMSLGAITAIFYAARPPDEDHAFGHTSVEDLTALFQALILILSAIGLISGAVLRFQAEEPPQLAAEGWGVLAMVLSMAITMALVWWQGYVAGRTGNRVIAADRLHYMADLLPAAGSILALLASKYFGIWQLDAIVAVIAALVLLKGAAGIGRGAWDALMDRRADPEIIAGISAIADTWPGVISWHDLKTRTSGSQIFAQLHIELDGNLPLHEAHDIGAGLRRAIRESYPQVDLIIHKDVARRD</sequence>
<evidence type="ECO:0000256" key="1">
    <source>
        <dbReference type="ARBA" id="ARBA00004141"/>
    </source>
</evidence>
<dbReference type="InterPro" id="IPR027469">
    <property type="entry name" value="Cation_efflux_TMD_sf"/>
</dbReference>
<dbReference type="InterPro" id="IPR036837">
    <property type="entry name" value="Cation_efflux_CTD_sf"/>
</dbReference>
<evidence type="ECO:0000313" key="12">
    <source>
        <dbReference type="Proteomes" id="UP000287168"/>
    </source>
</evidence>
<feature type="transmembrane region" description="Helical" evidence="8">
    <location>
        <begin position="182"/>
        <end position="204"/>
    </location>
</feature>
<keyword evidence="3" id="KW-0813">Transport</keyword>
<feature type="transmembrane region" description="Helical" evidence="8">
    <location>
        <begin position="37"/>
        <end position="61"/>
    </location>
</feature>
<dbReference type="PANTHER" id="PTHR43840:SF41">
    <property type="entry name" value="CATION-EFFLUX PUMP FIEF"/>
    <property type="match status" value="1"/>
</dbReference>
<dbReference type="Proteomes" id="UP000287168">
    <property type="component" value="Unassembled WGS sequence"/>
</dbReference>
<reference evidence="11 12" key="1">
    <citation type="journal article" date="2015" name="Int. J. Syst. Evol. Microbiol.">
        <title>Gemmobacter intermedius sp. nov., isolated from a white stork (Ciconia ciconia).</title>
        <authorList>
            <person name="Kampfer P."/>
            <person name="Jerzak L."/>
            <person name="Wilharm G."/>
            <person name="Golke J."/>
            <person name="Busse H.J."/>
            <person name="Glaeser S.P."/>
        </authorList>
    </citation>
    <scope>NUCLEOTIDE SEQUENCE [LARGE SCALE GENOMIC DNA]</scope>
    <source>
        <strain evidence="11 12">119/4</strain>
    </source>
</reference>
<comment type="subcellular location">
    <subcellularLocation>
        <location evidence="1">Membrane</location>
        <topology evidence="1">Multi-pass membrane protein</topology>
    </subcellularLocation>
</comment>
<dbReference type="PANTHER" id="PTHR43840">
    <property type="entry name" value="MITOCHONDRIAL METAL TRANSPORTER 1-RELATED"/>
    <property type="match status" value="1"/>
</dbReference>
<evidence type="ECO:0000256" key="3">
    <source>
        <dbReference type="ARBA" id="ARBA00022448"/>
    </source>
</evidence>
<dbReference type="NCBIfam" id="TIGR01297">
    <property type="entry name" value="CDF"/>
    <property type="match status" value="1"/>
</dbReference>
<evidence type="ECO:0000256" key="8">
    <source>
        <dbReference type="SAM" id="Phobius"/>
    </source>
</evidence>
<protein>
    <submittedName>
        <fullName evidence="11">Cation transporter</fullName>
    </submittedName>
</protein>
<keyword evidence="4" id="KW-1003">Cell membrane</keyword>
<keyword evidence="12" id="KW-1185">Reference proteome</keyword>
<organism evidence="11 12">
    <name type="scientific">Falsigemmobacter intermedius</name>
    <dbReference type="NCBI Taxonomy" id="1553448"/>
    <lineage>
        <taxon>Bacteria</taxon>
        <taxon>Pseudomonadati</taxon>
        <taxon>Pseudomonadota</taxon>
        <taxon>Alphaproteobacteria</taxon>
        <taxon>Rhodobacterales</taxon>
        <taxon>Paracoccaceae</taxon>
        <taxon>Falsigemmobacter</taxon>
    </lineage>
</organism>
<dbReference type="InterPro" id="IPR002524">
    <property type="entry name" value="Cation_efflux"/>
</dbReference>
<dbReference type="InterPro" id="IPR050291">
    <property type="entry name" value="CDF_Transporter"/>
</dbReference>
<evidence type="ECO:0000256" key="5">
    <source>
        <dbReference type="ARBA" id="ARBA00022692"/>
    </source>
</evidence>
<dbReference type="InterPro" id="IPR027470">
    <property type="entry name" value="Cation_efflux_CTD"/>
</dbReference>
<evidence type="ECO:0000256" key="2">
    <source>
        <dbReference type="ARBA" id="ARBA00008114"/>
    </source>
</evidence>
<dbReference type="EMBL" id="SBLC01000008">
    <property type="protein sequence ID" value="RWY42274.1"/>
    <property type="molecule type" value="Genomic_DNA"/>
</dbReference>
<dbReference type="SUPFAM" id="SSF161111">
    <property type="entry name" value="Cation efflux protein transmembrane domain-like"/>
    <property type="match status" value="1"/>
</dbReference>
<dbReference type="GO" id="GO:0006882">
    <property type="term" value="P:intracellular zinc ion homeostasis"/>
    <property type="evidence" value="ECO:0007669"/>
    <property type="project" value="TreeGrafter"/>
</dbReference>
<evidence type="ECO:0000256" key="7">
    <source>
        <dbReference type="ARBA" id="ARBA00023136"/>
    </source>
</evidence>
<dbReference type="GO" id="GO:0015086">
    <property type="term" value="F:cadmium ion transmembrane transporter activity"/>
    <property type="evidence" value="ECO:0007669"/>
    <property type="project" value="TreeGrafter"/>
</dbReference>
<evidence type="ECO:0000313" key="11">
    <source>
        <dbReference type="EMBL" id="RWY42274.1"/>
    </source>
</evidence>
<keyword evidence="6 8" id="KW-1133">Transmembrane helix</keyword>
<feature type="domain" description="Cation efflux protein transmembrane" evidence="9">
    <location>
        <begin position="13"/>
        <end position="208"/>
    </location>
</feature>
<keyword evidence="7 8" id="KW-0472">Membrane</keyword>
<comment type="similarity">
    <text evidence="2">Belongs to the cation diffusion facilitator (CDF) transporter (TC 2.A.4) family.</text>
</comment>
<dbReference type="Pfam" id="PF16916">
    <property type="entry name" value="ZT_dimer"/>
    <property type="match status" value="1"/>
</dbReference>
<dbReference type="GO" id="GO:0015093">
    <property type="term" value="F:ferrous iron transmembrane transporter activity"/>
    <property type="evidence" value="ECO:0007669"/>
    <property type="project" value="TreeGrafter"/>
</dbReference>
<feature type="transmembrane region" description="Helical" evidence="8">
    <location>
        <begin position="116"/>
        <end position="135"/>
    </location>
</feature>
<proteinExistence type="inferred from homology"/>
<feature type="transmembrane region" description="Helical" evidence="8">
    <location>
        <begin position="155"/>
        <end position="176"/>
    </location>
</feature>
<accession>A0A3S3UXY6</accession>
<evidence type="ECO:0000256" key="4">
    <source>
        <dbReference type="ARBA" id="ARBA00022475"/>
    </source>
</evidence>
<gene>
    <name evidence="11" type="ORF">EP867_07815</name>
</gene>
<feature type="domain" description="Cation efflux protein cytoplasmic" evidence="10">
    <location>
        <begin position="213"/>
        <end position="285"/>
    </location>
</feature>
<dbReference type="RefSeq" id="WP_128487877.1">
    <property type="nucleotide sequence ID" value="NZ_JBHLXB010000056.1"/>
</dbReference>
<comment type="caution">
    <text evidence="11">The sequence shown here is derived from an EMBL/GenBank/DDBJ whole genome shotgun (WGS) entry which is preliminary data.</text>
</comment>
<dbReference type="InterPro" id="IPR058533">
    <property type="entry name" value="Cation_efflux_TM"/>
</dbReference>
<evidence type="ECO:0000259" key="10">
    <source>
        <dbReference type="Pfam" id="PF16916"/>
    </source>
</evidence>
<name>A0A3S3UXY6_9RHOB</name>
<dbReference type="AlphaFoldDB" id="A0A3S3UXY6"/>
<dbReference type="SUPFAM" id="SSF160240">
    <property type="entry name" value="Cation efflux protein cytoplasmic domain-like"/>
    <property type="match status" value="1"/>
</dbReference>
<feature type="transmembrane region" description="Helical" evidence="8">
    <location>
        <begin position="82"/>
        <end position="104"/>
    </location>
</feature>
<dbReference type="Gene3D" id="1.20.1510.10">
    <property type="entry name" value="Cation efflux protein transmembrane domain"/>
    <property type="match status" value="1"/>
</dbReference>
<dbReference type="Pfam" id="PF01545">
    <property type="entry name" value="Cation_efflux"/>
    <property type="match status" value="1"/>
</dbReference>
<keyword evidence="5 8" id="KW-0812">Transmembrane</keyword>
<evidence type="ECO:0000256" key="6">
    <source>
        <dbReference type="ARBA" id="ARBA00022989"/>
    </source>
</evidence>
<feature type="transmembrane region" description="Helical" evidence="8">
    <location>
        <begin position="12"/>
        <end position="31"/>
    </location>
</feature>
<dbReference type="Gene3D" id="3.30.70.1350">
    <property type="entry name" value="Cation efflux protein, cytoplasmic domain"/>
    <property type="match status" value="1"/>
</dbReference>
<dbReference type="GO" id="GO:0015341">
    <property type="term" value="F:zinc efflux antiporter activity"/>
    <property type="evidence" value="ECO:0007669"/>
    <property type="project" value="TreeGrafter"/>
</dbReference>